<comment type="caution">
    <text evidence="2">The sequence shown here is derived from an EMBL/GenBank/DDBJ whole genome shotgun (WGS) entry which is preliminary data.</text>
</comment>
<evidence type="ECO:0000313" key="3">
    <source>
        <dbReference type="Proteomes" id="UP000285613"/>
    </source>
</evidence>
<reference evidence="2 3" key="1">
    <citation type="submission" date="2018-08" db="EMBL/GenBank/DDBJ databases">
        <title>A genome reference for cultivated species of the human gut microbiota.</title>
        <authorList>
            <person name="Zou Y."/>
            <person name="Xue W."/>
            <person name="Luo G."/>
        </authorList>
    </citation>
    <scope>NUCLEOTIDE SEQUENCE [LARGE SCALE GENOMIC DNA]</scope>
    <source>
        <strain evidence="2 3">AF36-12AT</strain>
    </source>
</reference>
<protein>
    <submittedName>
        <fullName evidence="2">Uncharacterized protein</fullName>
    </submittedName>
</protein>
<dbReference type="Proteomes" id="UP000285613">
    <property type="component" value="Unassembled WGS sequence"/>
</dbReference>
<evidence type="ECO:0000313" key="2">
    <source>
        <dbReference type="EMBL" id="RHL93963.1"/>
    </source>
</evidence>
<sequence length="321" mass="35531">MKKPTLEQMKAWRDKATERLSVLARNNAIEEPIEIGEECYQLGDDCCKPDGYGQFCWVTEDQFDSVLPPGIEHDRYVAMTNTFDFDGEAKEWADNWNDPEYWDDAADEALGDGQADGAYWTTRDEDPADANSARALAASQIALELDGDHLIERTPENIGLLHDIVDTVHDTDPESNLGYYRAWPSMTACETIGEHLTDGEITEKATYGGWNPDRDPYLRVNKDGDWVGMSQDEADRLVWDNRKTILKNVGAYADDMPDDLTNRVCAMDERAAAPTPAPDPWIGVDMDALFGSDGPTLPDPDPDPGIDPNAINGPMGPGIGM</sequence>
<name>A0AAQ0LRT4_BIFPS</name>
<gene>
    <name evidence="2" type="ORF">DWZ91_09370</name>
</gene>
<dbReference type="EMBL" id="QRPH01000008">
    <property type="protein sequence ID" value="RHL93963.1"/>
    <property type="molecule type" value="Genomic_DNA"/>
</dbReference>
<proteinExistence type="predicted"/>
<evidence type="ECO:0000256" key="1">
    <source>
        <dbReference type="SAM" id="MobiDB-lite"/>
    </source>
</evidence>
<accession>A0AAQ0LRT4</accession>
<feature type="region of interest" description="Disordered" evidence="1">
    <location>
        <begin position="285"/>
        <end position="321"/>
    </location>
</feature>
<dbReference type="RefSeq" id="WP_118376570.1">
    <property type="nucleotide sequence ID" value="NZ_JAQDLA010000008.1"/>
</dbReference>
<dbReference type="AlphaFoldDB" id="A0AAQ0LRT4"/>
<organism evidence="2 3">
    <name type="scientific">Bifidobacterium pseudocatenulatum</name>
    <dbReference type="NCBI Taxonomy" id="28026"/>
    <lineage>
        <taxon>Bacteria</taxon>
        <taxon>Bacillati</taxon>
        <taxon>Actinomycetota</taxon>
        <taxon>Actinomycetes</taxon>
        <taxon>Bifidobacteriales</taxon>
        <taxon>Bifidobacteriaceae</taxon>
        <taxon>Bifidobacterium</taxon>
    </lineage>
</organism>